<keyword evidence="2" id="KW-1185">Reference proteome</keyword>
<comment type="caution">
    <text evidence="1">The sequence shown here is derived from an EMBL/GenBank/DDBJ whole genome shotgun (WGS) entry which is preliminary data.</text>
</comment>
<gene>
    <name evidence="1" type="ORF">OO017_11580</name>
</gene>
<dbReference type="RefSeq" id="WP_266052654.1">
    <property type="nucleotide sequence ID" value="NZ_JAPFQO010000007.1"/>
</dbReference>
<protein>
    <submittedName>
        <fullName evidence="1">YkgJ family cysteine cluster protein</fullName>
    </submittedName>
</protein>
<reference evidence="1 2" key="1">
    <citation type="submission" date="2022-11" db="EMBL/GenBank/DDBJ databases">
        <title>The characterization of three novel Bacteroidetes species and genomic analysis of their roles in tidal elemental geochemical cycles.</title>
        <authorList>
            <person name="Ma K.-J."/>
        </authorList>
    </citation>
    <scope>NUCLEOTIDE SEQUENCE [LARGE SCALE GENOMIC DNA]</scope>
    <source>
        <strain evidence="1 2">M82</strain>
    </source>
</reference>
<accession>A0ABT3RH60</accession>
<name>A0ABT3RH60_9BACT</name>
<proteinExistence type="predicted"/>
<dbReference type="Proteomes" id="UP001207228">
    <property type="component" value="Unassembled WGS sequence"/>
</dbReference>
<evidence type="ECO:0000313" key="2">
    <source>
        <dbReference type="Proteomes" id="UP001207228"/>
    </source>
</evidence>
<dbReference type="EMBL" id="JAPFQO010000007">
    <property type="protein sequence ID" value="MCX2740590.1"/>
    <property type="molecule type" value="Genomic_DNA"/>
</dbReference>
<organism evidence="1 2">
    <name type="scientific">Pontibacter anaerobius</name>
    <dbReference type="NCBI Taxonomy" id="2993940"/>
    <lineage>
        <taxon>Bacteria</taxon>
        <taxon>Pseudomonadati</taxon>
        <taxon>Bacteroidota</taxon>
        <taxon>Cytophagia</taxon>
        <taxon>Cytophagales</taxon>
        <taxon>Hymenobacteraceae</taxon>
        <taxon>Pontibacter</taxon>
    </lineage>
</organism>
<sequence length="167" mass="19080">MIDSTNICLACGLCCDGTLIGFVQLSHEELPRIKELMDIEEASNDGVFIQPCNKYCDGCTIYSQRPKQCASYDCELLKSLKRKELDYTSALESVEVAKQRKKAIEEKLALLQIKLQSQSFYFKMAELKKLYQKNEHELSSTQDFKDLIADIKQLDDLLSKEFGVTVF</sequence>
<evidence type="ECO:0000313" key="1">
    <source>
        <dbReference type="EMBL" id="MCX2740590.1"/>
    </source>
</evidence>